<dbReference type="GO" id="GO:0030975">
    <property type="term" value="F:thiamine binding"/>
    <property type="evidence" value="ECO:0007669"/>
    <property type="project" value="TreeGrafter"/>
</dbReference>
<comment type="caution">
    <text evidence="3">The sequence shown here is derived from an EMBL/GenBank/DDBJ whole genome shotgun (WGS) entry which is preliminary data.</text>
</comment>
<dbReference type="SUPFAM" id="SSF53850">
    <property type="entry name" value="Periplasmic binding protein-like II"/>
    <property type="match status" value="1"/>
</dbReference>
<dbReference type="GO" id="GO:0015888">
    <property type="term" value="P:thiamine transport"/>
    <property type="evidence" value="ECO:0007669"/>
    <property type="project" value="TreeGrafter"/>
</dbReference>
<dbReference type="InterPro" id="IPR015077">
    <property type="entry name" value="DUF1858"/>
</dbReference>
<sequence length="408" mass="45588">MQAAINGSMTIEQIVTQYPQTISVFESRGFKGFSDPNAIQTVGRFLKLESLLKRENCDHDAFIRLLEQAINNDNTTSLSGAEDITTLKIAGLLPCPVRVPLQEALDSFAESYRKDYAINVESQLEAAAIGAQWIEEHVTSLQSHEELPDILLSAGFETFFDPKLIGRWKDQGVFVDTTGTISLNTSFDGVDIRDPQGDYGIISVVPSVFVVHQANYPDIEPPRCWADILEPRLEGLISLPVSDFDLFNGILLNIHKEYGDQGLMRLARSMSTSLHPAQMVHASNRRSAQKPFVSIMPYFFTKMLRNPEVARCVWPEDGSIISPVFMLVKKDQLEHSKPLADFFAGKEVGNILTNQGLFPSLNAAVINNLPTNPTWKWIGWDYLYANDIGALLQHVNEVFRQAVQECGQ</sequence>
<dbReference type="InterPro" id="IPR038062">
    <property type="entry name" value="ScdA-like_N_sf"/>
</dbReference>
<dbReference type="SUPFAM" id="SSF140683">
    <property type="entry name" value="SP0561-like"/>
    <property type="match status" value="1"/>
</dbReference>
<dbReference type="EMBL" id="JACHID010000001">
    <property type="protein sequence ID" value="MBB5020886.1"/>
    <property type="molecule type" value="Genomic_DNA"/>
</dbReference>
<evidence type="ECO:0000256" key="1">
    <source>
        <dbReference type="ARBA" id="ARBA00022729"/>
    </source>
</evidence>
<evidence type="ECO:0000259" key="2">
    <source>
        <dbReference type="Pfam" id="PF08984"/>
    </source>
</evidence>
<keyword evidence="1" id="KW-0732">Signal</keyword>
<dbReference type="AlphaFoldDB" id="A0A7W7Y2I3"/>
<dbReference type="RefSeq" id="WP_183728489.1">
    <property type="nucleotide sequence ID" value="NZ_JACHID010000001.1"/>
</dbReference>
<protein>
    <submittedName>
        <fullName evidence="3">ABC-type Fe3+ transport system substrate-binding protein</fullName>
    </submittedName>
</protein>
<dbReference type="Proteomes" id="UP000528322">
    <property type="component" value="Unassembled WGS sequence"/>
</dbReference>
<organism evidence="3 4">
    <name type="scientific">Desulfurispira natronophila</name>
    <dbReference type="NCBI Taxonomy" id="682562"/>
    <lineage>
        <taxon>Bacteria</taxon>
        <taxon>Pseudomonadati</taxon>
        <taxon>Chrysiogenota</taxon>
        <taxon>Chrysiogenia</taxon>
        <taxon>Chrysiogenales</taxon>
        <taxon>Chrysiogenaceae</taxon>
        <taxon>Desulfurispira</taxon>
    </lineage>
</organism>
<dbReference type="PANTHER" id="PTHR30006:SF2">
    <property type="entry name" value="ABC TRANSPORTER SUBSTRATE-BINDING PROTEIN"/>
    <property type="match status" value="1"/>
</dbReference>
<dbReference type="Pfam" id="PF08984">
    <property type="entry name" value="DUF1858"/>
    <property type="match status" value="1"/>
</dbReference>
<name>A0A7W7Y2I3_9BACT</name>
<proteinExistence type="predicted"/>
<dbReference type="PANTHER" id="PTHR30006">
    <property type="entry name" value="THIAMINE-BINDING PERIPLASMIC PROTEIN-RELATED"/>
    <property type="match status" value="1"/>
</dbReference>
<evidence type="ECO:0000313" key="3">
    <source>
        <dbReference type="EMBL" id="MBB5020886.1"/>
    </source>
</evidence>
<dbReference type="GO" id="GO:0030976">
    <property type="term" value="F:thiamine pyrophosphate binding"/>
    <property type="evidence" value="ECO:0007669"/>
    <property type="project" value="TreeGrafter"/>
</dbReference>
<dbReference type="Gene3D" id="1.10.3910.10">
    <property type="entry name" value="SP0561-like"/>
    <property type="match status" value="1"/>
</dbReference>
<dbReference type="GO" id="GO:0030288">
    <property type="term" value="C:outer membrane-bounded periplasmic space"/>
    <property type="evidence" value="ECO:0007669"/>
    <property type="project" value="TreeGrafter"/>
</dbReference>
<gene>
    <name evidence="3" type="ORF">HNR37_000189</name>
</gene>
<dbReference type="Gene3D" id="3.40.190.10">
    <property type="entry name" value="Periplasmic binding protein-like II"/>
    <property type="match status" value="2"/>
</dbReference>
<keyword evidence="4" id="KW-1185">Reference proteome</keyword>
<accession>A0A7W7Y2I3</accession>
<dbReference type="Pfam" id="PF13343">
    <property type="entry name" value="SBP_bac_6"/>
    <property type="match status" value="1"/>
</dbReference>
<reference evidence="3 4" key="1">
    <citation type="submission" date="2020-08" db="EMBL/GenBank/DDBJ databases">
        <title>Genomic Encyclopedia of Type Strains, Phase IV (KMG-IV): sequencing the most valuable type-strain genomes for metagenomic binning, comparative biology and taxonomic classification.</title>
        <authorList>
            <person name="Goeker M."/>
        </authorList>
    </citation>
    <scope>NUCLEOTIDE SEQUENCE [LARGE SCALE GENOMIC DNA]</scope>
    <source>
        <strain evidence="3 4">DSM 22071</strain>
    </source>
</reference>
<evidence type="ECO:0000313" key="4">
    <source>
        <dbReference type="Proteomes" id="UP000528322"/>
    </source>
</evidence>
<feature type="domain" description="DUF1858" evidence="2">
    <location>
        <begin position="5"/>
        <end position="63"/>
    </location>
</feature>